<proteinExistence type="predicted"/>
<gene>
    <name evidence="2" type="ORF">SKAU_G00235860</name>
</gene>
<keyword evidence="3" id="KW-1185">Reference proteome</keyword>
<comment type="caution">
    <text evidence="2">The sequence shown here is derived from an EMBL/GenBank/DDBJ whole genome shotgun (WGS) entry which is preliminary data.</text>
</comment>
<evidence type="ECO:0000313" key="3">
    <source>
        <dbReference type="Proteomes" id="UP001152622"/>
    </source>
</evidence>
<feature type="compositionally biased region" description="Low complexity" evidence="1">
    <location>
        <begin position="192"/>
        <end position="208"/>
    </location>
</feature>
<name>A0A9Q1F6R7_SYNKA</name>
<evidence type="ECO:0000313" key="2">
    <source>
        <dbReference type="EMBL" id="KAJ8352110.1"/>
    </source>
</evidence>
<dbReference type="Proteomes" id="UP001152622">
    <property type="component" value="Chromosome 8"/>
</dbReference>
<feature type="compositionally biased region" description="Basic residues" evidence="1">
    <location>
        <begin position="24"/>
        <end position="35"/>
    </location>
</feature>
<dbReference type="AlphaFoldDB" id="A0A9Q1F6R7"/>
<protein>
    <submittedName>
        <fullName evidence="2">Uncharacterized protein</fullName>
    </submittedName>
</protein>
<feature type="compositionally biased region" description="Polar residues" evidence="1">
    <location>
        <begin position="1"/>
        <end position="19"/>
    </location>
</feature>
<accession>A0A9Q1F6R7</accession>
<dbReference type="EMBL" id="JAINUF010000008">
    <property type="protein sequence ID" value="KAJ8352110.1"/>
    <property type="molecule type" value="Genomic_DNA"/>
</dbReference>
<evidence type="ECO:0000256" key="1">
    <source>
        <dbReference type="SAM" id="MobiDB-lite"/>
    </source>
</evidence>
<feature type="region of interest" description="Disordered" evidence="1">
    <location>
        <begin position="1"/>
        <end position="38"/>
    </location>
</feature>
<sequence>MLNQKLPQFSRAEQASTNRAAPPRGHREKRPHRTTGSKTMTVTLFLDQARVGSGVIRYLATLQLFLSDRGNHPVLRRRLLELWRRQPGPVLPCRSESFPCQFQSSPGSSPVQFRFGTIPFQYLIPVWTSRSSSSPVQFRFGTFRSSTCTRVDLPVQFSPVQFRFGTIPFQYLFPVWTTRSSSSPVQFRFGTARSRTSSPAPAWSSPSRASRRKIS</sequence>
<organism evidence="2 3">
    <name type="scientific">Synaphobranchus kaupii</name>
    <name type="common">Kaup's arrowtooth eel</name>
    <dbReference type="NCBI Taxonomy" id="118154"/>
    <lineage>
        <taxon>Eukaryota</taxon>
        <taxon>Metazoa</taxon>
        <taxon>Chordata</taxon>
        <taxon>Craniata</taxon>
        <taxon>Vertebrata</taxon>
        <taxon>Euteleostomi</taxon>
        <taxon>Actinopterygii</taxon>
        <taxon>Neopterygii</taxon>
        <taxon>Teleostei</taxon>
        <taxon>Anguilliformes</taxon>
        <taxon>Synaphobranchidae</taxon>
        <taxon>Synaphobranchus</taxon>
    </lineage>
</organism>
<feature type="region of interest" description="Disordered" evidence="1">
    <location>
        <begin position="192"/>
        <end position="215"/>
    </location>
</feature>
<reference evidence="2" key="1">
    <citation type="journal article" date="2023" name="Science">
        <title>Genome structures resolve the early diversification of teleost fishes.</title>
        <authorList>
            <person name="Parey E."/>
            <person name="Louis A."/>
            <person name="Montfort J."/>
            <person name="Bouchez O."/>
            <person name="Roques C."/>
            <person name="Iampietro C."/>
            <person name="Lluch J."/>
            <person name="Castinel A."/>
            <person name="Donnadieu C."/>
            <person name="Desvignes T."/>
            <person name="Floi Bucao C."/>
            <person name="Jouanno E."/>
            <person name="Wen M."/>
            <person name="Mejri S."/>
            <person name="Dirks R."/>
            <person name="Jansen H."/>
            <person name="Henkel C."/>
            <person name="Chen W.J."/>
            <person name="Zahm M."/>
            <person name="Cabau C."/>
            <person name="Klopp C."/>
            <person name="Thompson A.W."/>
            <person name="Robinson-Rechavi M."/>
            <person name="Braasch I."/>
            <person name="Lecointre G."/>
            <person name="Bobe J."/>
            <person name="Postlethwait J.H."/>
            <person name="Berthelot C."/>
            <person name="Roest Crollius H."/>
            <person name="Guiguen Y."/>
        </authorList>
    </citation>
    <scope>NUCLEOTIDE SEQUENCE</scope>
    <source>
        <strain evidence="2">WJC10195</strain>
    </source>
</reference>